<sequence>MESALKAALRRLCSLHGWLYGVFLQASLGDPGLLAPVEIYHEERTPAGIIDALRRVHRVGQGTISKVVLSRGHHWISSDKSTDSCYFHEILELKLQFLAGIKTVAAVSLLPFGVVLFGSTLKVPESSDFVNQIRHSFRKLGNFSGLLHGGDQNSSIREGAQELPGGLSSLSESWEFCGGVSPEDWRRWQGPEEEARPGESTRPRPRDRQQIQDRVKELREIVPNGAKCSIDALLARTVNHMLFLQGVIKYADKIKQADEPKVIHFVVLTDHLKLTFFSSEKLDSILAGQTIVCPASIQEVNPLGQMLIEILCEDHGSFLEIADSIRGFGLTILKGVMEARNRRIWARFLVEANRNTNRMEIFLHLVQLLAKMSGSGGSKDGPGRVIDCGISGVGAYQQSLMAVPSGSADRAR</sequence>
<keyword evidence="2" id="KW-0804">Transcription</keyword>
<dbReference type="InterPro" id="IPR043561">
    <property type="entry name" value="LHW-like"/>
</dbReference>
<keyword evidence="6" id="KW-1185">Reference proteome</keyword>
<proteinExistence type="predicted"/>
<dbReference type="AlphaFoldDB" id="A0A7I8J9W4"/>
<gene>
    <name evidence="5" type="ORF">SI7747_10013273</name>
</gene>
<evidence type="ECO:0000256" key="2">
    <source>
        <dbReference type="ARBA" id="ARBA00023163"/>
    </source>
</evidence>
<evidence type="ECO:0000256" key="1">
    <source>
        <dbReference type="ARBA" id="ARBA00023015"/>
    </source>
</evidence>
<dbReference type="Pfam" id="PF14215">
    <property type="entry name" value="bHLH-MYC_N"/>
    <property type="match status" value="1"/>
</dbReference>
<dbReference type="GO" id="GO:0003700">
    <property type="term" value="F:DNA-binding transcription factor activity"/>
    <property type="evidence" value="ECO:0007669"/>
    <property type="project" value="InterPro"/>
</dbReference>
<feature type="domain" description="BHLH" evidence="4">
    <location>
        <begin position="195"/>
        <end position="244"/>
    </location>
</feature>
<dbReference type="InterPro" id="IPR011598">
    <property type="entry name" value="bHLH_dom"/>
</dbReference>
<accession>A0A7I8J9W4</accession>
<dbReference type="PANTHER" id="PTHR46196">
    <property type="entry name" value="TRANSCRIPTION FACTOR BHLH155-LIKE ISOFORM X1-RELATED"/>
    <property type="match status" value="1"/>
</dbReference>
<dbReference type="Proteomes" id="UP001189122">
    <property type="component" value="Unassembled WGS sequence"/>
</dbReference>
<reference evidence="5 6" key="1">
    <citation type="submission" date="2019-12" db="EMBL/GenBank/DDBJ databases">
        <authorList>
            <person name="Scholz U."/>
            <person name="Mascher M."/>
            <person name="Fiebig A."/>
        </authorList>
    </citation>
    <scope>NUCLEOTIDE SEQUENCE</scope>
</reference>
<dbReference type="Pfam" id="PF23176">
    <property type="entry name" value="bHLH_LHW"/>
    <property type="match status" value="1"/>
</dbReference>
<protein>
    <recommendedName>
        <fullName evidence="4">BHLH domain-containing protein</fullName>
    </recommendedName>
</protein>
<evidence type="ECO:0000313" key="5">
    <source>
        <dbReference type="EMBL" id="CAA2627620.1"/>
    </source>
</evidence>
<evidence type="ECO:0000259" key="4">
    <source>
        <dbReference type="PROSITE" id="PS50888"/>
    </source>
</evidence>
<dbReference type="EMBL" id="CACRZD030000010">
    <property type="protein sequence ID" value="CAA6666880.1"/>
    <property type="molecule type" value="Genomic_DNA"/>
</dbReference>
<evidence type="ECO:0000313" key="6">
    <source>
        <dbReference type="Proteomes" id="UP001189122"/>
    </source>
</evidence>
<feature type="compositionally biased region" description="Basic and acidic residues" evidence="3">
    <location>
        <begin position="183"/>
        <end position="211"/>
    </location>
</feature>
<keyword evidence="1" id="KW-0805">Transcription regulation</keyword>
<dbReference type="PROSITE" id="PS50888">
    <property type="entry name" value="BHLH"/>
    <property type="match status" value="1"/>
</dbReference>
<dbReference type="EMBL" id="LR743597">
    <property type="protein sequence ID" value="CAA2627620.1"/>
    <property type="molecule type" value="Genomic_DNA"/>
</dbReference>
<organism evidence="5">
    <name type="scientific">Spirodela intermedia</name>
    <name type="common">Intermediate duckweed</name>
    <dbReference type="NCBI Taxonomy" id="51605"/>
    <lineage>
        <taxon>Eukaryota</taxon>
        <taxon>Viridiplantae</taxon>
        <taxon>Streptophyta</taxon>
        <taxon>Embryophyta</taxon>
        <taxon>Tracheophyta</taxon>
        <taxon>Spermatophyta</taxon>
        <taxon>Magnoliopsida</taxon>
        <taxon>Liliopsida</taxon>
        <taxon>Araceae</taxon>
        <taxon>Lemnoideae</taxon>
        <taxon>Spirodela</taxon>
    </lineage>
</organism>
<dbReference type="InterPro" id="IPR025610">
    <property type="entry name" value="MYC/MYB_N"/>
</dbReference>
<name>A0A7I8J9W4_SPIIN</name>
<dbReference type="GO" id="GO:0046983">
    <property type="term" value="F:protein dimerization activity"/>
    <property type="evidence" value="ECO:0007669"/>
    <property type="project" value="InterPro"/>
</dbReference>
<feature type="region of interest" description="Disordered" evidence="3">
    <location>
        <begin position="181"/>
        <end position="211"/>
    </location>
</feature>
<dbReference type="PANTHER" id="PTHR46196:SF2">
    <property type="entry name" value="TRANSCRIPTION FACTOR BHLH157"/>
    <property type="match status" value="1"/>
</dbReference>
<evidence type="ECO:0000256" key="3">
    <source>
        <dbReference type="SAM" id="MobiDB-lite"/>
    </source>
</evidence>